<dbReference type="InterPro" id="IPR030678">
    <property type="entry name" value="Peptide/Ni-bd"/>
</dbReference>
<feature type="region of interest" description="Disordered" evidence="1">
    <location>
        <begin position="1"/>
        <end position="21"/>
    </location>
</feature>
<evidence type="ECO:0000313" key="5">
    <source>
        <dbReference type="Proteomes" id="UP000270343"/>
    </source>
</evidence>
<organism evidence="4 5">
    <name type="scientific">Streptomyces klenkii</name>
    <dbReference type="NCBI Taxonomy" id="1420899"/>
    <lineage>
        <taxon>Bacteria</taxon>
        <taxon>Bacillati</taxon>
        <taxon>Actinomycetota</taxon>
        <taxon>Actinomycetes</taxon>
        <taxon>Kitasatosporales</taxon>
        <taxon>Streptomycetaceae</taxon>
        <taxon>Streptomyces</taxon>
    </lineage>
</organism>
<keyword evidence="2" id="KW-0732">Signal</keyword>
<gene>
    <name evidence="4" type="ORF">D7231_04100</name>
</gene>
<dbReference type="RefSeq" id="WP_120753551.1">
    <property type="nucleotide sequence ID" value="NZ_RBAM01000002.1"/>
</dbReference>
<evidence type="ECO:0000256" key="1">
    <source>
        <dbReference type="SAM" id="MobiDB-lite"/>
    </source>
</evidence>
<dbReference type="AlphaFoldDB" id="A0A3B0BXT2"/>
<dbReference type="PANTHER" id="PTHR30290:SF83">
    <property type="entry name" value="ABC TRANSPORTER SUBSTRATE-BINDING PROTEIN"/>
    <property type="match status" value="1"/>
</dbReference>
<dbReference type="OrthoDB" id="5240629at2"/>
<comment type="caution">
    <text evidence="4">The sequence shown here is derived from an EMBL/GenBank/DDBJ whole genome shotgun (WGS) entry which is preliminary data.</text>
</comment>
<sequence length="610" mass="66226">MKPTARSPRSTRSRRSRLRLASSTTAALAAGALVLSACSSGGGGGGGGDKSEGPGSDKNTSANYSIGTKDDSAGPAPEVPGAKKGGTVGVLQRDAFLHLDPGQIYYSDMLADQMLYNRTLTSYKVDDKGRVKVVGDLATDAGTASDGGKTWKFTLKDGLKFEDGSPITAKDVRWGVERLYASFETDGPLYVPQWLSGDGADFRKALPDGPYKGAHLSASVLDTPDDKTIVFHFRQPHADTPFATAMPNIGPVKAEKDTQRKYDNAPVSSGPYKVGDYKVGKSLTLVRNENWDAKTDPIRHQYADRFEISFGHQYADSTRRFLADQGADKNTLSFTNAVAPEMTEKVLGQADTKARRFVEIQPYVDYISFNMDRLKDVNVRKALAYAMPNGQILQQMGGATAGVLATNYLSPAMDGYKPTDPFGKKAKPAGDPDKARELLKQAGKEGQEIVYAYPNTDLQQKVSVVVTQALERAGFKVQKKEIDANTWRTAIAEVKNKFDIYRTSWGADWPVSSTVVPPLFDGRQIADGAQNYGHLNNPAVNAAIDRISAVPDVKKAAPEWQQLADKIFTEDVPGVPTFYNTQFSLWGSNLGGIRYQPVYGTVDPTGVYVK</sequence>
<keyword evidence="5" id="KW-1185">Reference proteome</keyword>
<dbReference type="Proteomes" id="UP000270343">
    <property type="component" value="Unassembled WGS sequence"/>
</dbReference>
<feature type="domain" description="Solute-binding protein family 5" evidence="3">
    <location>
        <begin position="132"/>
        <end position="524"/>
    </location>
</feature>
<dbReference type="PIRSF" id="PIRSF002741">
    <property type="entry name" value="MppA"/>
    <property type="match status" value="1"/>
</dbReference>
<name>A0A3B0BXT2_9ACTN</name>
<dbReference type="EMBL" id="RBAM01000002">
    <property type="protein sequence ID" value="RKN76206.1"/>
    <property type="molecule type" value="Genomic_DNA"/>
</dbReference>
<feature type="compositionally biased region" description="Polar residues" evidence="1">
    <location>
        <begin position="57"/>
        <end position="66"/>
    </location>
</feature>
<dbReference type="SUPFAM" id="SSF53850">
    <property type="entry name" value="Periplasmic binding protein-like II"/>
    <property type="match status" value="1"/>
</dbReference>
<feature type="compositionally biased region" description="Basic residues" evidence="1">
    <location>
        <begin position="9"/>
        <end position="18"/>
    </location>
</feature>
<evidence type="ECO:0000256" key="2">
    <source>
        <dbReference type="SAM" id="SignalP"/>
    </source>
</evidence>
<evidence type="ECO:0000313" key="4">
    <source>
        <dbReference type="EMBL" id="RKN76206.1"/>
    </source>
</evidence>
<reference evidence="4 5" key="1">
    <citation type="journal article" date="2015" name="Antonie Van Leeuwenhoek">
        <title>Streptomyces klenkii sp. nov., isolated from deep marine sediment.</title>
        <authorList>
            <person name="Veyisoglu A."/>
            <person name="Sahin N."/>
        </authorList>
    </citation>
    <scope>NUCLEOTIDE SEQUENCE [LARGE SCALE GENOMIC DNA]</scope>
    <source>
        <strain evidence="4 5">KCTC 29202</strain>
    </source>
</reference>
<feature type="chain" id="PRO_5017348878" evidence="2">
    <location>
        <begin position="30"/>
        <end position="610"/>
    </location>
</feature>
<dbReference type="Pfam" id="PF00496">
    <property type="entry name" value="SBP_bac_5"/>
    <property type="match status" value="1"/>
</dbReference>
<dbReference type="GO" id="GO:0042597">
    <property type="term" value="C:periplasmic space"/>
    <property type="evidence" value="ECO:0007669"/>
    <property type="project" value="UniProtKB-ARBA"/>
</dbReference>
<feature type="region of interest" description="Disordered" evidence="1">
    <location>
        <begin position="40"/>
        <end position="86"/>
    </location>
</feature>
<dbReference type="GO" id="GO:0015833">
    <property type="term" value="P:peptide transport"/>
    <property type="evidence" value="ECO:0007669"/>
    <property type="project" value="TreeGrafter"/>
</dbReference>
<dbReference type="PANTHER" id="PTHR30290">
    <property type="entry name" value="PERIPLASMIC BINDING COMPONENT OF ABC TRANSPORTER"/>
    <property type="match status" value="1"/>
</dbReference>
<feature type="signal peptide" evidence="2">
    <location>
        <begin position="1"/>
        <end position="29"/>
    </location>
</feature>
<dbReference type="Gene3D" id="3.40.190.10">
    <property type="entry name" value="Periplasmic binding protein-like II"/>
    <property type="match status" value="1"/>
</dbReference>
<dbReference type="InterPro" id="IPR000914">
    <property type="entry name" value="SBP_5_dom"/>
</dbReference>
<dbReference type="CDD" id="cd08506">
    <property type="entry name" value="PBP2_clavulanate_OppA2"/>
    <property type="match status" value="1"/>
</dbReference>
<accession>A0A3B0BXT2</accession>
<evidence type="ECO:0000259" key="3">
    <source>
        <dbReference type="Pfam" id="PF00496"/>
    </source>
</evidence>
<dbReference type="Gene3D" id="3.10.105.10">
    <property type="entry name" value="Dipeptide-binding Protein, Domain 3"/>
    <property type="match status" value="1"/>
</dbReference>
<dbReference type="InterPro" id="IPR039424">
    <property type="entry name" value="SBP_5"/>
</dbReference>
<proteinExistence type="predicted"/>
<dbReference type="GO" id="GO:0043190">
    <property type="term" value="C:ATP-binding cassette (ABC) transporter complex"/>
    <property type="evidence" value="ECO:0007669"/>
    <property type="project" value="InterPro"/>
</dbReference>
<protein>
    <submittedName>
        <fullName evidence="4">ABC transporter substrate-binding protein</fullName>
    </submittedName>
</protein>
<dbReference type="GO" id="GO:1904680">
    <property type="term" value="F:peptide transmembrane transporter activity"/>
    <property type="evidence" value="ECO:0007669"/>
    <property type="project" value="TreeGrafter"/>
</dbReference>